<dbReference type="EC" id="1.1.1.133" evidence="2"/>
<comment type="similarity">
    <text evidence="1 2">Belongs to the dTDP-4-dehydrorhamnose reductase family.</text>
</comment>
<dbReference type="GO" id="GO:0008831">
    <property type="term" value="F:dTDP-4-dehydrorhamnose reductase activity"/>
    <property type="evidence" value="ECO:0007669"/>
    <property type="project" value="UniProtKB-EC"/>
</dbReference>
<dbReference type="InterPro" id="IPR036291">
    <property type="entry name" value="NAD(P)-bd_dom_sf"/>
</dbReference>
<keyword evidence="2" id="KW-0560">Oxidoreductase</keyword>
<dbReference type="InterPro" id="IPR005913">
    <property type="entry name" value="dTDP_dehydrorham_reduct"/>
</dbReference>
<dbReference type="GO" id="GO:0005829">
    <property type="term" value="C:cytosol"/>
    <property type="evidence" value="ECO:0007669"/>
    <property type="project" value="TreeGrafter"/>
</dbReference>
<dbReference type="GO" id="GO:0019305">
    <property type="term" value="P:dTDP-rhamnose biosynthetic process"/>
    <property type="evidence" value="ECO:0007669"/>
    <property type="project" value="UniProtKB-UniPathway"/>
</dbReference>
<reference evidence="4 5" key="1">
    <citation type="submission" date="2014-07" db="EMBL/GenBank/DDBJ databases">
        <authorList>
            <person name="Wibberg Daniel"/>
        </authorList>
    </citation>
    <scope>NUCLEOTIDE SEQUENCE [LARGE SCALE GENOMIC DNA]</scope>
</reference>
<feature type="domain" description="RmlD-like substrate binding" evidence="3">
    <location>
        <begin position="1"/>
        <end position="245"/>
    </location>
</feature>
<evidence type="ECO:0000313" key="4">
    <source>
        <dbReference type="EMBL" id="CEE01096.1"/>
    </source>
</evidence>
<sequence length="284" mass="32494">MKILVLGGAGMAGHMIVQYFQTKTDFEVRYTTRTRKNGIYFDATDPTAIEEIIRQYKPDVIINVIGLLNEQAVKNQMDAILVNSYLPHFLQKVLDKYGGKLIHISTDCVFSGVVDKNSNFRINGSGRYTENDKPDGTSVYAMTKALGEIRSNHHVTLRTSIIGPELKDGIGLFHWFMKQKGRINGYRKVFWNGITTLQLAKVIETVIKKDGAGLFHITAPEIISKYDLLKQIQQIFLKKDVTIHPYDEIVLDRTLKNTRTDIVFRVPSYEKMLTELYEWMVRNG</sequence>
<dbReference type="EMBL" id="CCRF01000040">
    <property type="protein sequence ID" value="CEE01096.1"/>
    <property type="molecule type" value="Genomic_DNA"/>
</dbReference>
<dbReference type="CDD" id="cd05254">
    <property type="entry name" value="dTDP_HR_like_SDR_e"/>
    <property type="match status" value="1"/>
</dbReference>
<dbReference type="PANTHER" id="PTHR10491:SF4">
    <property type="entry name" value="METHIONINE ADENOSYLTRANSFERASE 2 SUBUNIT BETA"/>
    <property type="match status" value="1"/>
</dbReference>
<evidence type="ECO:0000313" key="5">
    <source>
        <dbReference type="Proteomes" id="UP000040576"/>
    </source>
</evidence>
<dbReference type="AlphaFoldDB" id="A0A090ISM9"/>
<protein>
    <recommendedName>
        <fullName evidence="2">dTDP-4-dehydrorhamnose reductase</fullName>
        <ecNumber evidence="2">1.1.1.133</ecNumber>
    </recommendedName>
</protein>
<keyword evidence="5" id="KW-1185">Reference proteome</keyword>
<organism evidence="4 5">
    <name type="scientific">Caldibacillus thermoamylovorans</name>
    <dbReference type="NCBI Taxonomy" id="35841"/>
    <lineage>
        <taxon>Bacteria</taxon>
        <taxon>Bacillati</taxon>
        <taxon>Bacillota</taxon>
        <taxon>Bacilli</taxon>
        <taxon>Bacillales</taxon>
        <taxon>Bacillaceae</taxon>
        <taxon>Caldibacillus</taxon>
    </lineage>
</organism>
<evidence type="ECO:0000259" key="3">
    <source>
        <dbReference type="Pfam" id="PF04321"/>
    </source>
</evidence>
<evidence type="ECO:0000256" key="1">
    <source>
        <dbReference type="ARBA" id="ARBA00010944"/>
    </source>
</evidence>
<dbReference type="Pfam" id="PF04321">
    <property type="entry name" value="RmlD_sub_bind"/>
    <property type="match status" value="1"/>
</dbReference>
<dbReference type="RefSeq" id="WP_034769185.1">
    <property type="nucleotide sequence ID" value="NZ_CCRF01000040.1"/>
</dbReference>
<keyword evidence="2" id="KW-0521">NADP</keyword>
<proteinExistence type="inferred from homology"/>
<dbReference type="SUPFAM" id="SSF51735">
    <property type="entry name" value="NAD(P)-binding Rossmann-fold domains"/>
    <property type="match status" value="1"/>
</dbReference>
<evidence type="ECO:0000256" key="2">
    <source>
        <dbReference type="RuleBase" id="RU364082"/>
    </source>
</evidence>
<dbReference type="Proteomes" id="UP000040576">
    <property type="component" value="Unassembled WGS sequence"/>
</dbReference>
<comment type="function">
    <text evidence="2">Catalyzes the reduction of dTDP-6-deoxy-L-lyxo-4-hexulose to yield dTDP-L-rhamnose.</text>
</comment>
<dbReference type="InterPro" id="IPR029903">
    <property type="entry name" value="RmlD-like-bd"/>
</dbReference>
<name>A0A090ISM9_9BACI</name>
<dbReference type="Gene3D" id="3.40.50.720">
    <property type="entry name" value="NAD(P)-binding Rossmann-like Domain"/>
    <property type="match status" value="1"/>
</dbReference>
<dbReference type="UniPathway" id="UPA00124"/>
<dbReference type="PANTHER" id="PTHR10491">
    <property type="entry name" value="DTDP-4-DEHYDRORHAMNOSE REDUCTASE"/>
    <property type="match status" value="1"/>
</dbReference>
<accession>A0A090ISM9</accession>
<comment type="pathway">
    <text evidence="2">Carbohydrate biosynthesis; dTDP-L-rhamnose biosynthesis.</text>
</comment>
<gene>
    <name evidence="4" type="ORF">BT1A1_1264</name>
</gene>